<dbReference type="GO" id="GO:0032049">
    <property type="term" value="P:cardiolipin biosynthetic process"/>
    <property type="evidence" value="ECO:0007669"/>
    <property type="project" value="UniProtKB-ARBA"/>
</dbReference>
<dbReference type="Proteomes" id="UP000050277">
    <property type="component" value="Unassembled WGS sequence"/>
</dbReference>
<dbReference type="STRING" id="70996.SE18_15970"/>
<dbReference type="InterPro" id="IPR001736">
    <property type="entry name" value="PLipase_D/transphosphatidylase"/>
</dbReference>
<dbReference type="InterPro" id="IPR025202">
    <property type="entry name" value="PLD-like_dom"/>
</dbReference>
<evidence type="ECO:0000259" key="2">
    <source>
        <dbReference type="PROSITE" id="PS50035"/>
    </source>
</evidence>
<dbReference type="CDD" id="cd09159">
    <property type="entry name" value="PLDc_ybhO_like_2"/>
    <property type="match status" value="1"/>
</dbReference>
<reference evidence="3 4" key="1">
    <citation type="submission" date="2015-07" db="EMBL/GenBank/DDBJ databases">
        <title>Whole genome sequence of Herpetosiphon geysericola DSM 7119.</title>
        <authorList>
            <person name="Hemp J."/>
            <person name="Ward L.M."/>
            <person name="Pace L.A."/>
            <person name="Fischer W.W."/>
        </authorList>
    </citation>
    <scope>NUCLEOTIDE SEQUENCE [LARGE SCALE GENOMIC DNA]</scope>
    <source>
        <strain evidence="3 4">DSM 7119</strain>
    </source>
</reference>
<dbReference type="SUPFAM" id="SSF56024">
    <property type="entry name" value="Phospholipase D/nuclease"/>
    <property type="match status" value="2"/>
</dbReference>
<dbReference type="RefSeq" id="WP_054535463.1">
    <property type="nucleotide sequence ID" value="NZ_LGKP01000025.1"/>
</dbReference>
<accession>A0A0P6XRJ6</accession>
<dbReference type="OrthoDB" id="9762009at2"/>
<feature type="transmembrane region" description="Helical" evidence="1">
    <location>
        <begin position="20"/>
        <end position="40"/>
    </location>
</feature>
<dbReference type="PANTHER" id="PTHR21248">
    <property type="entry name" value="CARDIOLIPIN SYNTHASE"/>
    <property type="match status" value="1"/>
</dbReference>
<protein>
    <recommendedName>
        <fullName evidence="2">PLD phosphodiesterase domain-containing protein</fullName>
    </recommendedName>
</protein>
<dbReference type="PROSITE" id="PS50035">
    <property type="entry name" value="PLD"/>
    <property type="match status" value="2"/>
</dbReference>
<proteinExistence type="predicted"/>
<keyword evidence="1" id="KW-1133">Transmembrane helix</keyword>
<sequence length="417" mass="47825">MRWLKAGLWFLTEWVVSLPRLLLASIVAQLGLMGALMAYAKLRNRSVENTFPQLDLPPIDLGEHTVQLFDDGGSVFRQMLFDISLAKESILLESYIFERDEVGFAFKRALIRKAREGVKIYVTFDGIGTLHVPERFKLFGKRRNIRVFEFGRLKSIRSFVDTNMWIRTHRKILVIDGKIGYLGGMNIGRNYARTWRDTHLKIEGPMAANIAEEFIALWNKYNKKHKIKLSYPTTSNEHVGICANDPIEYQLPIRQTYLDAINDAKHHIYISNAYFLPDPLIRATLIDAAKRGIDIQIMVPEISDNIVVDWICRGLLGELMEHGARVLLYRGTMIHAKTMTVDGLWSTVGSANLDTRSLAANYEINATIKHPAFARQMEAMFLNDRAQSREINYQAWRSRSIFIHIGEQVLQPARGLF</sequence>
<dbReference type="AlphaFoldDB" id="A0A0P6XRJ6"/>
<evidence type="ECO:0000313" key="4">
    <source>
        <dbReference type="Proteomes" id="UP000050277"/>
    </source>
</evidence>
<organism evidence="3 4">
    <name type="scientific">Herpetosiphon geysericola</name>
    <dbReference type="NCBI Taxonomy" id="70996"/>
    <lineage>
        <taxon>Bacteria</taxon>
        <taxon>Bacillati</taxon>
        <taxon>Chloroflexota</taxon>
        <taxon>Chloroflexia</taxon>
        <taxon>Herpetosiphonales</taxon>
        <taxon>Herpetosiphonaceae</taxon>
        <taxon>Herpetosiphon</taxon>
    </lineage>
</organism>
<dbReference type="PANTHER" id="PTHR21248:SF22">
    <property type="entry name" value="PHOSPHOLIPASE D"/>
    <property type="match status" value="1"/>
</dbReference>
<feature type="domain" description="PLD phosphodiesterase" evidence="2">
    <location>
        <begin position="330"/>
        <end position="357"/>
    </location>
</feature>
<keyword evidence="1" id="KW-0472">Membrane</keyword>
<dbReference type="SMART" id="SM00155">
    <property type="entry name" value="PLDc"/>
    <property type="match status" value="2"/>
</dbReference>
<keyword evidence="4" id="KW-1185">Reference proteome</keyword>
<dbReference type="CDD" id="cd09110">
    <property type="entry name" value="PLDc_CLS_1"/>
    <property type="match status" value="1"/>
</dbReference>
<comment type="caution">
    <text evidence="3">The sequence shown here is derived from an EMBL/GenBank/DDBJ whole genome shotgun (WGS) entry which is preliminary data.</text>
</comment>
<dbReference type="Pfam" id="PF13091">
    <property type="entry name" value="PLDc_2"/>
    <property type="match status" value="2"/>
</dbReference>
<evidence type="ECO:0000256" key="1">
    <source>
        <dbReference type="SAM" id="Phobius"/>
    </source>
</evidence>
<keyword evidence="1" id="KW-0812">Transmembrane</keyword>
<feature type="domain" description="PLD phosphodiesterase" evidence="2">
    <location>
        <begin position="169"/>
        <end position="191"/>
    </location>
</feature>
<name>A0A0P6XRJ6_9CHLR</name>
<dbReference type="Gene3D" id="3.30.870.10">
    <property type="entry name" value="Endonuclease Chain A"/>
    <property type="match status" value="2"/>
</dbReference>
<gene>
    <name evidence="3" type="ORF">SE18_15970</name>
</gene>
<evidence type="ECO:0000313" key="3">
    <source>
        <dbReference type="EMBL" id="KPL85189.1"/>
    </source>
</evidence>
<dbReference type="GO" id="GO:0030572">
    <property type="term" value="F:phosphatidyltransferase activity"/>
    <property type="evidence" value="ECO:0007669"/>
    <property type="project" value="UniProtKB-ARBA"/>
</dbReference>
<dbReference type="PATRIC" id="fig|70996.4.peg.60"/>
<dbReference type="EMBL" id="LGKP01000025">
    <property type="protein sequence ID" value="KPL85189.1"/>
    <property type="molecule type" value="Genomic_DNA"/>
</dbReference>